<evidence type="ECO:0000313" key="1">
    <source>
        <dbReference type="EMBL" id="RVW31525.1"/>
    </source>
</evidence>
<gene>
    <name evidence="1" type="ORF">CK203_087976</name>
</gene>
<comment type="caution">
    <text evidence="1">The sequence shown here is derived from an EMBL/GenBank/DDBJ whole genome shotgun (WGS) entry which is preliminary data.</text>
</comment>
<evidence type="ECO:0000313" key="2">
    <source>
        <dbReference type="Proteomes" id="UP000288805"/>
    </source>
</evidence>
<proteinExistence type="predicted"/>
<reference evidence="1 2" key="1">
    <citation type="journal article" date="2018" name="PLoS Genet.">
        <title>Population sequencing reveals clonal diversity and ancestral inbreeding in the grapevine cultivar Chardonnay.</title>
        <authorList>
            <person name="Roach M.J."/>
            <person name="Johnson D.L."/>
            <person name="Bohlmann J."/>
            <person name="van Vuuren H.J."/>
            <person name="Jones S.J."/>
            <person name="Pretorius I.S."/>
            <person name="Schmidt S.A."/>
            <person name="Borneman A.R."/>
        </authorList>
    </citation>
    <scope>NUCLEOTIDE SEQUENCE [LARGE SCALE GENOMIC DNA]</scope>
    <source>
        <strain evidence="2">cv. Chardonnay</strain>
        <tissue evidence="1">Leaf</tissue>
    </source>
</reference>
<dbReference type="Proteomes" id="UP000288805">
    <property type="component" value="Unassembled WGS sequence"/>
</dbReference>
<dbReference type="EMBL" id="QGNW01001749">
    <property type="protein sequence ID" value="RVW31525.1"/>
    <property type="molecule type" value="Genomic_DNA"/>
</dbReference>
<dbReference type="AlphaFoldDB" id="A0A438D7U9"/>
<organism evidence="1 2">
    <name type="scientific">Vitis vinifera</name>
    <name type="common">Grape</name>
    <dbReference type="NCBI Taxonomy" id="29760"/>
    <lineage>
        <taxon>Eukaryota</taxon>
        <taxon>Viridiplantae</taxon>
        <taxon>Streptophyta</taxon>
        <taxon>Embryophyta</taxon>
        <taxon>Tracheophyta</taxon>
        <taxon>Spermatophyta</taxon>
        <taxon>Magnoliopsida</taxon>
        <taxon>eudicotyledons</taxon>
        <taxon>Gunneridae</taxon>
        <taxon>Pentapetalae</taxon>
        <taxon>rosids</taxon>
        <taxon>Vitales</taxon>
        <taxon>Vitaceae</taxon>
        <taxon>Viteae</taxon>
        <taxon>Vitis</taxon>
    </lineage>
</organism>
<protein>
    <submittedName>
        <fullName evidence="1">Uncharacterized protein</fullName>
    </submittedName>
</protein>
<name>A0A438D7U9_VITVI</name>
<sequence length="56" mass="6452">MATELQPSLMVPAEVAPGETHPPFSYAELEDKLKQIPPGLTMLCLQPRCSRWWNRW</sequence>
<accession>A0A438D7U9</accession>